<dbReference type="InterPro" id="IPR017907">
    <property type="entry name" value="Znf_RING_CS"/>
</dbReference>
<keyword evidence="5" id="KW-0862">Zinc</keyword>
<dbReference type="EMBL" id="MCGE01000019">
    <property type="protein sequence ID" value="ORZ12310.1"/>
    <property type="molecule type" value="Genomic_DNA"/>
</dbReference>
<feature type="compositionally biased region" description="Polar residues" evidence="7">
    <location>
        <begin position="1"/>
        <end position="41"/>
    </location>
</feature>
<dbReference type="InterPro" id="IPR001841">
    <property type="entry name" value="Znf_RING"/>
</dbReference>
<evidence type="ECO:0000256" key="3">
    <source>
        <dbReference type="ARBA" id="ARBA00022723"/>
    </source>
</evidence>
<evidence type="ECO:0000259" key="8">
    <source>
        <dbReference type="PROSITE" id="PS50089"/>
    </source>
</evidence>
<dbReference type="GO" id="GO:0045944">
    <property type="term" value="P:positive regulation of transcription by RNA polymerase II"/>
    <property type="evidence" value="ECO:0007669"/>
    <property type="project" value="TreeGrafter"/>
</dbReference>
<dbReference type="InterPro" id="IPR018957">
    <property type="entry name" value="Znf_C3HC4_RING-type"/>
</dbReference>
<gene>
    <name evidence="9" type="ORF">BCR42DRAFT_440087</name>
</gene>
<dbReference type="Pfam" id="PF00097">
    <property type="entry name" value="zf-C3HC4"/>
    <property type="match status" value="1"/>
</dbReference>
<dbReference type="OrthoDB" id="302966at2759"/>
<dbReference type="GO" id="GO:0008270">
    <property type="term" value="F:zinc ion binding"/>
    <property type="evidence" value="ECO:0007669"/>
    <property type="project" value="UniProtKB-KW"/>
</dbReference>
<evidence type="ECO:0000313" key="9">
    <source>
        <dbReference type="EMBL" id="ORZ12310.1"/>
    </source>
</evidence>
<evidence type="ECO:0000256" key="4">
    <source>
        <dbReference type="ARBA" id="ARBA00022771"/>
    </source>
</evidence>
<feature type="compositionally biased region" description="Low complexity" evidence="7">
    <location>
        <begin position="523"/>
        <end position="545"/>
    </location>
</feature>
<feature type="compositionally biased region" description="Basic residues" evidence="7">
    <location>
        <begin position="752"/>
        <end position="761"/>
    </location>
</feature>
<sequence length="761" mass="86269">MNANAPTFTPQTVDSPPSTALSDITNTKNSNDGTAKATSSKHAAPLSTKANGKSPTHGTQQRRKQTSSSSAIKRFPTPAAEASSSHHCATNQHQQKPHANNPAAVKNKSKRQPKNRSQASHQTESQEMLEAAQHQHGNIDKKGRVSLNHLLSFSFPARQQQPAYTPRRHKPTSYQPFNKERFVNANFRFVVKPSGNYLANIIDPDSSFEWDNIEQVLITGEEALSCPICLSPPTAARVTKCGHTFCYNCILHYLELREPKKQWRKCPICWESIYARDLKSVRSVHPFAVSRPSTSSEAAIGSSSYATTQTNVVNVTEGDTVELCLMQRSNKSTLALPLSDTWPIDDVLYNKHQNHTDPTSLISMPWHFTPDVMLFGRFMLASPDYLLMENDRDIRELKSALKEAKEWGSTEDLPFIEAGLRQLGQDAETIGNMYVNKSLENAVQAAEQLLEQVKQQQPHRHHEQEHPENGTTAITDNNTSPSTPVDEDNIPEAYKQHHLQRAGTDDIPSSTTNGSASSVQGAQQEGKSNQQKQKQQQQPQLNRQNPTTEFYFYQAKDGQQIYLHPLDIRILKYEYGDYQHFPPLLQVKAMGIEETTLTEDIRHRLRYIGHLPLSCDVTFIEIDIKPLVSRQTMSHFQGELKLRHKKRQDRIRREEKAIKKSAIKQQKRQVEDIRREEQTRREDDPFFQTYQPMTIEENDRLLKEALETSALEAQQNQHQPKTVWGTPVVAGANEQADSEPQEWADHIAITPGRRKAKGKRK</sequence>
<keyword evidence="2" id="KW-0963">Cytoplasm</keyword>
<evidence type="ECO:0000256" key="1">
    <source>
        <dbReference type="ARBA" id="ARBA00004496"/>
    </source>
</evidence>
<dbReference type="PROSITE" id="PS50089">
    <property type="entry name" value="ZF_RING_2"/>
    <property type="match status" value="1"/>
</dbReference>
<dbReference type="SMART" id="SM00184">
    <property type="entry name" value="RING"/>
    <property type="match status" value="1"/>
</dbReference>
<evidence type="ECO:0000256" key="6">
    <source>
        <dbReference type="PROSITE-ProRule" id="PRU00175"/>
    </source>
</evidence>
<name>A0A1X2I9P5_9FUNG</name>
<dbReference type="InterPro" id="IPR013083">
    <property type="entry name" value="Znf_RING/FYVE/PHD"/>
</dbReference>
<feature type="compositionally biased region" description="Polar residues" evidence="7">
    <location>
        <begin position="82"/>
        <end position="98"/>
    </location>
</feature>
<feature type="region of interest" description="Disordered" evidence="7">
    <location>
        <begin position="662"/>
        <end position="681"/>
    </location>
</feature>
<organism evidence="9 10">
    <name type="scientific">Absidia repens</name>
    <dbReference type="NCBI Taxonomy" id="90262"/>
    <lineage>
        <taxon>Eukaryota</taxon>
        <taxon>Fungi</taxon>
        <taxon>Fungi incertae sedis</taxon>
        <taxon>Mucoromycota</taxon>
        <taxon>Mucoromycotina</taxon>
        <taxon>Mucoromycetes</taxon>
        <taxon>Mucorales</taxon>
        <taxon>Cunninghamellaceae</taxon>
        <taxon>Absidia</taxon>
    </lineage>
</organism>
<dbReference type="STRING" id="90262.A0A1X2I9P5"/>
<dbReference type="GO" id="GO:0005737">
    <property type="term" value="C:cytoplasm"/>
    <property type="evidence" value="ECO:0007669"/>
    <property type="project" value="UniProtKB-SubCell"/>
</dbReference>
<dbReference type="PROSITE" id="PS00518">
    <property type="entry name" value="ZF_RING_1"/>
    <property type="match status" value="1"/>
</dbReference>
<feature type="region of interest" description="Disordered" evidence="7">
    <location>
        <begin position="1"/>
        <end position="136"/>
    </location>
</feature>
<reference evidence="9 10" key="1">
    <citation type="submission" date="2016-07" db="EMBL/GenBank/DDBJ databases">
        <title>Pervasive Adenine N6-methylation of Active Genes in Fungi.</title>
        <authorList>
            <consortium name="DOE Joint Genome Institute"/>
            <person name="Mondo S.J."/>
            <person name="Dannebaum R.O."/>
            <person name="Kuo R.C."/>
            <person name="Labutti K."/>
            <person name="Haridas S."/>
            <person name="Kuo A."/>
            <person name="Salamov A."/>
            <person name="Ahrendt S.R."/>
            <person name="Lipzen A."/>
            <person name="Sullivan W."/>
            <person name="Andreopoulos W.B."/>
            <person name="Clum A."/>
            <person name="Lindquist E."/>
            <person name="Daum C."/>
            <person name="Ramamoorthy G.K."/>
            <person name="Gryganskyi A."/>
            <person name="Culley D."/>
            <person name="Magnuson J.K."/>
            <person name="James T.Y."/>
            <person name="O'Malley M.A."/>
            <person name="Stajich J.E."/>
            <person name="Spatafora J.W."/>
            <person name="Visel A."/>
            <person name="Grigoriev I.V."/>
        </authorList>
    </citation>
    <scope>NUCLEOTIDE SEQUENCE [LARGE SCALE GENOMIC DNA]</scope>
    <source>
        <strain evidence="9 10">NRRL 1336</strain>
    </source>
</reference>
<dbReference type="PANTHER" id="PTHR12983:SF9">
    <property type="entry name" value="E3 UBIQUITIN-PROTEIN LIGASE RNF10"/>
    <property type="match status" value="1"/>
</dbReference>
<keyword evidence="4 6" id="KW-0863">Zinc-finger</keyword>
<feature type="region of interest" description="Disordered" evidence="7">
    <location>
        <begin position="453"/>
        <end position="545"/>
    </location>
</feature>
<protein>
    <recommendedName>
        <fullName evidence="8">RING-type domain-containing protein</fullName>
    </recommendedName>
</protein>
<feature type="compositionally biased region" description="Polar residues" evidence="7">
    <location>
        <begin position="469"/>
        <end position="483"/>
    </location>
</feature>
<feature type="compositionally biased region" description="Polar residues" evidence="7">
    <location>
        <begin position="507"/>
        <end position="522"/>
    </location>
</feature>
<proteinExistence type="predicted"/>
<feature type="domain" description="RING-type" evidence="8">
    <location>
        <begin position="226"/>
        <end position="269"/>
    </location>
</feature>
<comment type="subcellular location">
    <subcellularLocation>
        <location evidence="1">Cytoplasm</location>
    </subcellularLocation>
</comment>
<comment type="caution">
    <text evidence="9">The sequence shown here is derived from an EMBL/GenBank/DDBJ whole genome shotgun (WGS) entry which is preliminary data.</text>
</comment>
<dbReference type="CDD" id="cd16536">
    <property type="entry name" value="RING-HC_RNF10"/>
    <property type="match status" value="1"/>
</dbReference>
<evidence type="ECO:0000256" key="5">
    <source>
        <dbReference type="ARBA" id="ARBA00022833"/>
    </source>
</evidence>
<dbReference type="GO" id="GO:0000976">
    <property type="term" value="F:transcription cis-regulatory region binding"/>
    <property type="evidence" value="ECO:0007669"/>
    <property type="project" value="TreeGrafter"/>
</dbReference>
<accession>A0A1X2I9P5</accession>
<dbReference type="Gene3D" id="3.30.40.10">
    <property type="entry name" value="Zinc/RING finger domain, C3HC4 (zinc finger)"/>
    <property type="match status" value="1"/>
</dbReference>
<evidence type="ECO:0000256" key="2">
    <source>
        <dbReference type="ARBA" id="ARBA00022490"/>
    </source>
</evidence>
<dbReference type="InterPro" id="IPR039739">
    <property type="entry name" value="MAG2/RNF10"/>
</dbReference>
<keyword evidence="10" id="KW-1185">Reference proteome</keyword>
<keyword evidence="3" id="KW-0479">Metal-binding</keyword>
<dbReference type="SUPFAM" id="SSF57850">
    <property type="entry name" value="RING/U-box"/>
    <property type="match status" value="1"/>
</dbReference>
<evidence type="ECO:0000313" key="10">
    <source>
        <dbReference type="Proteomes" id="UP000193560"/>
    </source>
</evidence>
<feature type="compositionally biased region" description="Polar residues" evidence="7">
    <location>
        <begin position="115"/>
        <end position="126"/>
    </location>
</feature>
<feature type="compositionally biased region" description="Polar residues" evidence="7">
    <location>
        <begin position="48"/>
        <end position="59"/>
    </location>
</feature>
<dbReference type="PANTHER" id="PTHR12983">
    <property type="entry name" value="RING FINGER 10 FAMILY MEMBER"/>
    <property type="match status" value="1"/>
</dbReference>
<feature type="region of interest" description="Disordered" evidence="7">
    <location>
        <begin position="732"/>
        <end position="761"/>
    </location>
</feature>
<evidence type="ECO:0000256" key="7">
    <source>
        <dbReference type="SAM" id="MobiDB-lite"/>
    </source>
</evidence>
<dbReference type="Proteomes" id="UP000193560">
    <property type="component" value="Unassembled WGS sequence"/>
</dbReference>
<dbReference type="AlphaFoldDB" id="A0A1X2I9P5"/>
<feature type="compositionally biased region" description="Basic and acidic residues" evidence="7">
    <location>
        <begin position="668"/>
        <end position="681"/>
    </location>
</feature>